<dbReference type="InterPro" id="IPR020613">
    <property type="entry name" value="Thiolase_CS"/>
</dbReference>
<dbReference type="Pfam" id="PF02803">
    <property type="entry name" value="Thiolase_C"/>
    <property type="match status" value="1"/>
</dbReference>
<dbReference type="AlphaFoldDB" id="A0A1S2LHR5"/>
<evidence type="ECO:0000256" key="3">
    <source>
        <dbReference type="ARBA" id="ARBA00022679"/>
    </source>
</evidence>
<evidence type="ECO:0000313" key="10">
    <source>
        <dbReference type="Proteomes" id="UP000179524"/>
    </source>
</evidence>
<dbReference type="PROSITE" id="PS00098">
    <property type="entry name" value="THIOLASE_1"/>
    <property type="match status" value="1"/>
</dbReference>
<sequence length="392" mass="41711">MGRTVIVSGVRTPFGKFGGELSHLKAVELGGLVIKEALFRAKLSPREIDECIVGMVLQGGQGQMPSRQAADLARLPWSVRTETLNKGCASGMRSITLGDQVIRANDAEVIVAAGMESMSQAPYFMSKARFGFGVGNGKVHDLMVHDGLTCPFSGIHIASYGNHAANKLNISREEQDQWAVCSHQKAIQAIRKDRLTDEITPVEVVDQKGNSKIIFNDELPRADVSVGQLAKLSPVYDRMGTITKGNIPEVSDGACAVVLMSEARAIAEGTDILGTIVGHTALSFEPKQSAMVAGHVIDELLQKTGKIVSEVDLFEINEMVAVEPLATQKMTGIDPQKINVNGGTVAFGHPLAASGARLILTLAYELKRRGGRIGVAAISSGSGQAEAVMIEV</sequence>
<evidence type="ECO:0000256" key="4">
    <source>
        <dbReference type="ARBA" id="ARBA00023315"/>
    </source>
</evidence>
<dbReference type="GO" id="GO:0003985">
    <property type="term" value="F:acetyl-CoA C-acetyltransferase activity"/>
    <property type="evidence" value="ECO:0007669"/>
    <property type="project" value="UniProtKB-EC"/>
</dbReference>
<accession>A0A1S2LHR5</accession>
<dbReference type="RefSeq" id="WP_071310449.1">
    <property type="nucleotide sequence ID" value="NZ_MLQR01000036.1"/>
</dbReference>
<evidence type="ECO:0000256" key="6">
    <source>
        <dbReference type="RuleBase" id="RU003557"/>
    </source>
</evidence>
<dbReference type="EMBL" id="MLQR01000036">
    <property type="protein sequence ID" value="OIJ11770.1"/>
    <property type="molecule type" value="Genomic_DNA"/>
</dbReference>
<keyword evidence="4 6" id="KW-0012">Acyltransferase</keyword>
<reference evidence="9 10" key="1">
    <citation type="submission" date="2016-10" db="EMBL/GenBank/DDBJ databases">
        <title>Draft genome sequences of four alkaliphilic bacteria belonging to the Anaerobacillus genus.</title>
        <authorList>
            <person name="Bassil N.M."/>
            <person name="Lloyd J.R."/>
        </authorList>
    </citation>
    <scope>NUCLEOTIDE SEQUENCE [LARGE SCALE GENOMIC DNA]</scope>
    <source>
        <strain evidence="9 10">DSM 18345</strain>
    </source>
</reference>
<evidence type="ECO:0000259" key="7">
    <source>
        <dbReference type="Pfam" id="PF00108"/>
    </source>
</evidence>
<evidence type="ECO:0000259" key="8">
    <source>
        <dbReference type="Pfam" id="PF02803"/>
    </source>
</evidence>
<gene>
    <name evidence="9" type="ORF">BKP37_15120</name>
</gene>
<keyword evidence="3 6" id="KW-0808">Transferase</keyword>
<evidence type="ECO:0000256" key="2">
    <source>
        <dbReference type="ARBA" id="ARBA00012705"/>
    </source>
</evidence>
<dbReference type="EC" id="2.3.1.9" evidence="2"/>
<dbReference type="Pfam" id="PF00108">
    <property type="entry name" value="Thiolase_N"/>
    <property type="match status" value="1"/>
</dbReference>
<evidence type="ECO:0000256" key="5">
    <source>
        <dbReference type="ARBA" id="ARBA00030755"/>
    </source>
</evidence>
<dbReference type="PROSITE" id="PS00737">
    <property type="entry name" value="THIOLASE_2"/>
    <property type="match status" value="1"/>
</dbReference>
<dbReference type="Gene3D" id="3.40.47.10">
    <property type="match status" value="2"/>
</dbReference>
<protein>
    <recommendedName>
        <fullName evidence="2">acetyl-CoA C-acetyltransferase</fullName>
        <ecNumber evidence="2">2.3.1.9</ecNumber>
    </recommendedName>
    <alternativeName>
        <fullName evidence="5">Acetoacetyl-CoA thiolase</fullName>
    </alternativeName>
</protein>
<dbReference type="InterPro" id="IPR002155">
    <property type="entry name" value="Thiolase"/>
</dbReference>
<proteinExistence type="inferred from homology"/>
<organism evidence="9 10">
    <name type="scientific">Anaerobacillus alkalilacustris</name>
    <dbReference type="NCBI Taxonomy" id="393763"/>
    <lineage>
        <taxon>Bacteria</taxon>
        <taxon>Bacillati</taxon>
        <taxon>Bacillota</taxon>
        <taxon>Bacilli</taxon>
        <taxon>Bacillales</taxon>
        <taxon>Bacillaceae</taxon>
        <taxon>Anaerobacillus</taxon>
    </lineage>
</organism>
<dbReference type="NCBIfam" id="TIGR01930">
    <property type="entry name" value="AcCoA-C-Actrans"/>
    <property type="match status" value="1"/>
</dbReference>
<keyword evidence="10" id="KW-1185">Reference proteome</keyword>
<comment type="caution">
    <text evidence="9">The sequence shown here is derived from an EMBL/GenBank/DDBJ whole genome shotgun (WGS) entry which is preliminary data.</text>
</comment>
<dbReference type="NCBIfam" id="NF006086">
    <property type="entry name" value="PRK08235.1"/>
    <property type="match status" value="1"/>
</dbReference>
<dbReference type="InterPro" id="IPR016039">
    <property type="entry name" value="Thiolase-like"/>
</dbReference>
<feature type="domain" description="Thiolase C-terminal" evidence="8">
    <location>
        <begin position="272"/>
        <end position="391"/>
    </location>
</feature>
<dbReference type="SUPFAM" id="SSF53901">
    <property type="entry name" value="Thiolase-like"/>
    <property type="match status" value="2"/>
</dbReference>
<dbReference type="Proteomes" id="UP000179524">
    <property type="component" value="Unassembled WGS sequence"/>
</dbReference>
<dbReference type="InterPro" id="IPR020616">
    <property type="entry name" value="Thiolase_N"/>
</dbReference>
<comment type="similarity">
    <text evidence="1 6">Belongs to the thiolase-like superfamily. Thiolase family.</text>
</comment>
<evidence type="ECO:0000256" key="1">
    <source>
        <dbReference type="ARBA" id="ARBA00010982"/>
    </source>
</evidence>
<evidence type="ECO:0000313" key="9">
    <source>
        <dbReference type="EMBL" id="OIJ11770.1"/>
    </source>
</evidence>
<dbReference type="OrthoDB" id="9764892at2"/>
<name>A0A1S2LHR5_9BACI</name>
<dbReference type="InterPro" id="IPR020615">
    <property type="entry name" value="Thiolase_acyl_enz_int_AS"/>
</dbReference>
<dbReference type="PANTHER" id="PTHR18919">
    <property type="entry name" value="ACETYL-COA C-ACYLTRANSFERASE"/>
    <property type="match status" value="1"/>
</dbReference>
<dbReference type="InterPro" id="IPR020617">
    <property type="entry name" value="Thiolase_C"/>
</dbReference>
<dbReference type="PANTHER" id="PTHR18919:SF107">
    <property type="entry name" value="ACETYL-COA ACETYLTRANSFERASE, CYTOSOLIC"/>
    <property type="match status" value="1"/>
</dbReference>
<dbReference type="PIRSF" id="PIRSF000429">
    <property type="entry name" value="Ac-CoA_Ac_transf"/>
    <property type="match status" value="1"/>
</dbReference>
<dbReference type="CDD" id="cd00751">
    <property type="entry name" value="thiolase"/>
    <property type="match status" value="1"/>
</dbReference>
<feature type="domain" description="Thiolase N-terminal" evidence="7">
    <location>
        <begin position="5"/>
        <end position="262"/>
    </location>
</feature>